<keyword evidence="2" id="KW-0238">DNA-binding</keyword>
<feature type="modified residue" description="4-aspartylphosphate" evidence="3">
    <location>
        <position position="55"/>
    </location>
</feature>
<dbReference type="SMART" id="SM00448">
    <property type="entry name" value="REC"/>
    <property type="match status" value="1"/>
</dbReference>
<reference evidence="5" key="1">
    <citation type="submission" date="2022-10" db="EMBL/GenBank/DDBJ databases">
        <title>Comparative genomic analysis of Cohnella hashimotonis sp. nov., isolated from the International Space Station.</title>
        <authorList>
            <person name="Simpson A."/>
            <person name="Venkateswaran K."/>
        </authorList>
    </citation>
    <scope>NUCLEOTIDE SEQUENCE</scope>
    <source>
        <strain evidence="5">DSM 28161</strain>
    </source>
</reference>
<dbReference type="InterPro" id="IPR051552">
    <property type="entry name" value="HptR"/>
</dbReference>
<dbReference type="GO" id="GO:0003677">
    <property type="term" value="F:DNA binding"/>
    <property type="evidence" value="ECO:0007669"/>
    <property type="project" value="UniProtKB-KW"/>
</dbReference>
<dbReference type="EMBL" id="JAPDIA010000009">
    <property type="protein sequence ID" value="MDG0814323.1"/>
    <property type="molecule type" value="Genomic_DNA"/>
</dbReference>
<dbReference type="SUPFAM" id="SSF52172">
    <property type="entry name" value="CheY-like"/>
    <property type="match status" value="1"/>
</dbReference>
<dbReference type="AlphaFoldDB" id="A0A9X4L0J8"/>
<evidence type="ECO:0000256" key="1">
    <source>
        <dbReference type="ARBA" id="ARBA00022490"/>
    </source>
</evidence>
<dbReference type="CDD" id="cd17536">
    <property type="entry name" value="REC_YesN-like"/>
    <property type="match status" value="1"/>
</dbReference>
<dbReference type="Gene3D" id="3.40.50.2300">
    <property type="match status" value="1"/>
</dbReference>
<sequence length="208" mass="23525">MYRVILADDEPEICRGLRLKIAWERLGFEIAGEARNGKEALSAIASERPQLLLTDIRMPVMDGLELLQACKRLHPELRIVVLSGHDDFQYVQTALRCGARDYVLKPVVRRDLTELLETIRGELDAERDAARAREAIGRQWRQRLPDAARTVRARPDLWRRRGARHRRMPGGAAARAGRLRRRGRREVRAALHGRRVPGAAGPLAAGRG</sequence>
<gene>
    <name evidence="5" type="ORF">OMP40_37385</name>
</gene>
<evidence type="ECO:0000313" key="5">
    <source>
        <dbReference type="EMBL" id="MDG0814323.1"/>
    </source>
</evidence>
<dbReference type="InterPro" id="IPR011006">
    <property type="entry name" value="CheY-like_superfamily"/>
</dbReference>
<evidence type="ECO:0000256" key="2">
    <source>
        <dbReference type="ARBA" id="ARBA00023125"/>
    </source>
</evidence>
<keyword evidence="3" id="KW-0597">Phosphoprotein</keyword>
<dbReference type="PANTHER" id="PTHR42713">
    <property type="entry name" value="HISTIDINE KINASE-RELATED"/>
    <property type="match status" value="1"/>
</dbReference>
<evidence type="ECO:0000256" key="3">
    <source>
        <dbReference type="PROSITE-ProRule" id="PRU00169"/>
    </source>
</evidence>
<evidence type="ECO:0000313" key="6">
    <source>
        <dbReference type="Proteomes" id="UP001153404"/>
    </source>
</evidence>
<dbReference type="Proteomes" id="UP001153404">
    <property type="component" value="Unassembled WGS sequence"/>
</dbReference>
<proteinExistence type="predicted"/>
<comment type="caution">
    <text evidence="5">The sequence shown here is derived from an EMBL/GenBank/DDBJ whole genome shotgun (WGS) entry which is preliminary data.</text>
</comment>
<dbReference type="Pfam" id="PF00072">
    <property type="entry name" value="Response_reg"/>
    <property type="match status" value="1"/>
</dbReference>
<name>A0A9X4L0J8_9BACL</name>
<dbReference type="RefSeq" id="WP_277539172.1">
    <property type="nucleotide sequence ID" value="NZ_JAPDIA010000009.1"/>
</dbReference>
<evidence type="ECO:0000259" key="4">
    <source>
        <dbReference type="PROSITE" id="PS50110"/>
    </source>
</evidence>
<accession>A0A9X4L0J8</accession>
<keyword evidence="6" id="KW-1185">Reference proteome</keyword>
<dbReference type="PROSITE" id="PS50110">
    <property type="entry name" value="RESPONSE_REGULATORY"/>
    <property type="match status" value="1"/>
</dbReference>
<feature type="domain" description="Response regulatory" evidence="4">
    <location>
        <begin position="3"/>
        <end position="120"/>
    </location>
</feature>
<keyword evidence="1" id="KW-0963">Cytoplasm</keyword>
<dbReference type="PANTHER" id="PTHR42713:SF3">
    <property type="entry name" value="TRANSCRIPTIONAL REGULATORY PROTEIN HPTR"/>
    <property type="match status" value="1"/>
</dbReference>
<dbReference type="GO" id="GO:0000160">
    <property type="term" value="P:phosphorelay signal transduction system"/>
    <property type="evidence" value="ECO:0007669"/>
    <property type="project" value="InterPro"/>
</dbReference>
<protein>
    <submittedName>
        <fullName evidence="5">Response regulator</fullName>
    </submittedName>
</protein>
<dbReference type="InterPro" id="IPR001789">
    <property type="entry name" value="Sig_transdc_resp-reg_receiver"/>
</dbReference>
<organism evidence="5 6">
    <name type="scientific">Cohnella rhizosphaerae</name>
    <dbReference type="NCBI Taxonomy" id="1457232"/>
    <lineage>
        <taxon>Bacteria</taxon>
        <taxon>Bacillati</taxon>
        <taxon>Bacillota</taxon>
        <taxon>Bacilli</taxon>
        <taxon>Bacillales</taxon>
        <taxon>Paenibacillaceae</taxon>
        <taxon>Cohnella</taxon>
    </lineage>
</organism>